<dbReference type="EMBL" id="BLAE01000012">
    <property type="protein sequence ID" value="GES08786.1"/>
    <property type="molecule type" value="Genomic_DNA"/>
</dbReference>
<feature type="transmembrane region" description="Helical" evidence="1">
    <location>
        <begin position="328"/>
        <end position="348"/>
    </location>
</feature>
<feature type="transmembrane region" description="Helical" evidence="1">
    <location>
        <begin position="137"/>
        <end position="162"/>
    </location>
</feature>
<feature type="transmembrane region" description="Helical" evidence="1">
    <location>
        <begin position="7"/>
        <end position="28"/>
    </location>
</feature>
<name>A0A5M3WJI4_9ACTN</name>
<feature type="transmembrane region" description="Helical" evidence="1">
    <location>
        <begin position="236"/>
        <end position="254"/>
    </location>
</feature>
<reference evidence="2 3" key="1">
    <citation type="submission" date="2019-10" db="EMBL/GenBank/DDBJ databases">
        <title>Whole genome shotgun sequence of Acrocarpospora macrocephala NBRC 16266.</title>
        <authorList>
            <person name="Ichikawa N."/>
            <person name="Kimura A."/>
            <person name="Kitahashi Y."/>
            <person name="Komaki H."/>
            <person name="Oguchi A."/>
        </authorList>
    </citation>
    <scope>NUCLEOTIDE SEQUENCE [LARGE SCALE GENOMIC DNA]</scope>
    <source>
        <strain evidence="2 3">NBRC 16266</strain>
    </source>
</reference>
<keyword evidence="1" id="KW-0812">Transmembrane</keyword>
<comment type="caution">
    <text evidence="2">The sequence shown here is derived from an EMBL/GenBank/DDBJ whole genome shotgun (WGS) entry which is preliminary data.</text>
</comment>
<dbReference type="Proteomes" id="UP000331127">
    <property type="component" value="Unassembled WGS sequence"/>
</dbReference>
<keyword evidence="3" id="KW-1185">Reference proteome</keyword>
<evidence type="ECO:0000256" key="1">
    <source>
        <dbReference type="SAM" id="Phobius"/>
    </source>
</evidence>
<feature type="transmembrane region" description="Helical" evidence="1">
    <location>
        <begin position="360"/>
        <end position="381"/>
    </location>
</feature>
<accession>A0A5M3WJI4</accession>
<dbReference type="RefSeq" id="WP_155354384.1">
    <property type="nucleotide sequence ID" value="NZ_BAAAHL010000060.1"/>
</dbReference>
<proteinExistence type="predicted"/>
<keyword evidence="1" id="KW-1133">Transmembrane helix</keyword>
<organism evidence="2 3">
    <name type="scientific">Acrocarpospora macrocephala</name>
    <dbReference type="NCBI Taxonomy" id="150177"/>
    <lineage>
        <taxon>Bacteria</taxon>
        <taxon>Bacillati</taxon>
        <taxon>Actinomycetota</taxon>
        <taxon>Actinomycetes</taxon>
        <taxon>Streptosporangiales</taxon>
        <taxon>Streptosporangiaceae</taxon>
        <taxon>Acrocarpospora</taxon>
    </lineage>
</organism>
<feature type="transmembrane region" description="Helical" evidence="1">
    <location>
        <begin position="260"/>
        <end position="280"/>
    </location>
</feature>
<dbReference type="AlphaFoldDB" id="A0A5M3WJI4"/>
<sequence length="382" mass="38857">MESRLNTWVLGLLPLCVIAVAVVGFAVLDGPGLTARNGPPAEELVVERTVLGAGSIELVVRNAGPDPVTLAQVAVNDAFADFRMSEPEIGRLGSANVRITYPWVDGEAYEVALLTSTGGIVAHEIPVAVLTPDPSGFIGLMALLGTYVGVIPVAIGMLWLPWLRRVPPGWIRALMALTIGLLAWLAIDAALEGMEVANAGAGALGGAGLVGIGAIAAYLVLSGVQNWMSARPGQTGGYRLSLLVSVGIGLHNLGEGLAIGSAYAVGALALGATLVAGFAIHNTTEGLAIVAPVSEERTTPFRLIFLGLVAGGPAILGAWLGAATTQPALAALLLGLGVGAIAQVILQLTPSVRDGGGRFLHPVSITGILTGMLLMYATGLLT</sequence>
<evidence type="ECO:0000313" key="3">
    <source>
        <dbReference type="Proteomes" id="UP000331127"/>
    </source>
</evidence>
<dbReference type="OrthoDB" id="9787346at2"/>
<evidence type="ECO:0000313" key="2">
    <source>
        <dbReference type="EMBL" id="GES08786.1"/>
    </source>
</evidence>
<feature type="transmembrane region" description="Helical" evidence="1">
    <location>
        <begin position="199"/>
        <end position="224"/>
    </location>
</feature>
<feature type="transmembrane region" description="Helical" evidence="1">
    <location>
        <begin position="169"/>
        <end position="187"/>
    </location>
</feature>
<gene>
    <name evidence="2" type="ORF">Amac_023820</name>
</gene>
<keyword evidence="1" id="KW-0472">Membrane</keyword>
<protein>
    <submittedName>
        <fullName evidence="2">Metal transporter</fullName>
    </submittedName>
</protein>
<feature type="transmembrane region" description="Helical" evidence="1">
    <location>
        <begin position="301"/>
        <end position="322"/>
    </location>
</feature>